<evidence type="ECO:0000256" key="6">
    <source>
        <dbReference type="ARBA" id="ARBA00023136"/>
    </source>
</evidence>
<dbReference type="InterPro" id="IPR000515">
    <property type="entry name" value="MetI-like"/>
</dbReference>
<reference evidence="9 10" key="1">
    <citation type="journal article" date="2013" name="Genome Announc.">
        <title>Draft Genome Sequence of the Cellulolytic, Mesophilic, Anaerobic Bacterium Clostridium termitidis Strain CT1112 (DSM 5398).</title>
        <authorList>
            <person name="Lal S."/>
            <person name="Ramachandran U."/>
            <person name="Zhang X."/>
            <person name="Munir R."/>
            <person name="Sparling R."/>
            <person name="Levin D.B."/>
        </authorList>
    </citation>
    <scope>NUCLEOTIDE SEQUENCE [LARGE SCALE GENOMIC DNA]</scope>
    <source>
        <strain evidence="9 10">CT1112</strain>
    </source>
</reference>
<dbReference type="GO" id="GO:0055085">
    <property type="term" value="P:transmembrane transport"/>
    <property type="evidence" value="ECO:0007669"/>
    <property type="project" value="InterPro"/>
</dbReference>
<keyword evidence="9" id="KW-0762">Sugar transport</keyword>
<evidence type="ECO:0000256" key="3">
    <source>
        <dbReference type="ARBA" id="ARBA00022475"/>
    </source>
</evidence>
<dbReference type="PANTHER" id="PTHR43744">
    <property type="entry name" value="ABC TRANSPORTER PERMEASE PROTEIN MG189-RELATED-RELATED"/>
    <property type="match status" value="1"/>
</dbReference>
<dbReference type="AlphaFoldDB" id="S0FLN4"/>
<feature type="transmembrane region" description="Helical" evidence="7">
    <location>
        <begin position="64"/>
        <end position="91"/>
    </location>
</feature>
<dbReference type="EMBL" id="AORV01000026">
    <property type="protein sequence ID" value="EMS72812.1"/>
    <property type="molecule type" value="Genomic_DNA"/>
</dbReference>
<dbReference type="eggNOG" id="COG0395">
    <property type="taxonomic scope" value="Bacteria"/>
</dbReference>
<protein>
    <submittedName>
        <fullName evidence="9">ABC-type sugar transport system, permease component</fullName>
    </submittedName>
</protein>
<feature type="transmembrane region" description="Helical" evidence="7">
    <location>
        <begin position="137"/>
        <end position="156"/>
    </location>
</feature>
<name>S0FLN4_RUMCE</name>
<keyword evidence="6 7" id="KW-0472">Membrane</keyword>
<sequence length="271" mass="30360">MRKLTSRFLVYFSILIAMLIFIVPLCYVVFTAFKLPEEFLSNPLGLIFSPTIENFVNSWQKANFGFYILNSLIYVTAATVLSLICSLLIAFPIARNYVRFSSGLYFFMMIGVFLPDGTIPLFQILLKTKLFNTRLGYIIAMLSIGGVALMFFVSYLKGIPTDLDEAAITDGCGYFTYFFKIIIPLSKPAISSMAILTAIGIWNDIVKAIIFLSDEKLFPITKGLFVFSGQYSTNWTELTAGLIIVALPLVVLFLYLQRYIIDGLTAGSVKM</sequence>
<dbReference type="PROSITE" id="PS50928">
    <property type="entry name" value="ABC_TM1"/>
    <property type="match status" value="1"/>
</dbReference>
<evidence type="ECO:0000259" key="8">
    <source>
        <dbReference type="PROSITE" id="PS50928"/>
    </source>
</evidence>
<dbReference type="STRING" id="1195236.CTER_1273"/>
<dbReference type="Pfam" id="PF00528">
    <property type="entry name" value="BPD_transp_1"/>
    <property type="match status" value="1"/>
</dbReference>
<keyword evidence="3" id="KW-1003">Cell membrane</keyword>
<evidence type="ECO:0000256" key="4">
    <source>
        <dbReference type="ARBA" id="ARBA00022692"/>
    </source>
</evidence>
<keyword evidence="5 7" id="KW-1133">Transmembrane helix</keyword>
<dbReference type="PATRIC" id="fig|1195236.3.peg.1587"/>
<comment type="caution">
    <text evidence="9">The sequence shown here is derived from an EMBL/GenBank/DDBJ whole genome shotgun (WGS) entry which is preliminary data.</text>
</comment>
<keyword evidence="10" id="KW-1185">Reference proteome</keyword>
<comment type="similarity">
    <text evidence="7">Belongs to the binding-protein-dependent transport system permease family.</text>
</comment>
<evidence type="ECO:0000256" key="7">
    <source>
        <dbReference type="RuleBase" id="RU363032"/>
    </source>
</evidence>
<dbReference type="InterPro" id="IPR035906">
    <property type="entry name" value="MetI-like_sf"/>
</dbReference>
<keyword evidence="2 7" id="KW-0813">Transport</keyword>
<comment type="subcellular location">
    <subcellularLocation>
        <location evidence="1 7">Cell membrane</location>
        <topology evidence="1 7">Multi-pass membrane protein</topology>
    </subcellularLocation>
</comment>
<evidence type="ECO:0000313" key="9">
    <source>
        <dbReference type="EMBL" id="EMS72812.1"/>
    </source>
</evidence>
<organism evidence="9 10">
    <name type="scientific">Ruminiclostridium cellobioparum subsp. termitidis CT1112</name>
    <dbReference type="NCBI Taxonomy" id="1195236"/>
    <lineage>
        <taxon>Bacteria</taxon>
        <taxon>Bacillati</taxon>
        <taxon>Bacillota</taxon>
        <taxon>Clostridia</taxon>
        <taxon>Eubacteriales</taxon>
        <taxon>Oscillospiraceae</taxon>
        <taxon>Ruminiclostridium</taxon>
    </lineage>
</organism>
<dbReference type="Gene3D" id="1.10.3720.10">
    <property type="entry name" value="MetI-like"/>
    <property type="match status" value="1"/>
</dbReference>
<dbReference type="SUPFAM" id="SSF161098">
    <property type="entry name" value="MetI-like"/>
    <property type="match status" value="1"/>
</dbReference>
<feature type="transmembrane region" description="Helical" evidence="7">
    <location>
        <begin position="9"/>
        <end position="33"/>
    </location>
</feature>
<evidence type="ECO:0000313" key="10">
    <source>
        <dbReference type="Proteomes" id="UP000014155"/>
    </source>
</evidence>
<keyword evidence="4 7" id="KW-0812">Transmembrane</keyword>
<proteinExistence type="inferred from homology"/>
<dbReference type="Proteomes" id="UP000014155">
    <property type="component" value="Unassembled WGS sequence"/>
</dbReference>
<gene>
    <name evidence="9" type="ORF">CTER_1273</name>
</gene>
<feature type="transmembrane region" description="Helical" evidence="7">
    <location>
        <begin position="177"/>
        <end position="202"/>
    </location>
</feature>
<accession>S0FLN4</accession>
<dbReference type="GO" id="GO:0005886">
    <property type="term" value="C:plasma membrane"/>
    <property type="evidence" value="ECO:0007669"/>
    <property type="project" value="UniProtKB-SubCell"/>
</dbReference>
<evidence type="ECO:0000256" key="2">
    <source>
        <dbReference type="ARBA" id="ARBA00022448"/>
    </source>
</evidence>
<feature type="domain" description="ABC transmembrane type-1" evidence="8">
    <location>
        <begin position="68"/>
        <end position="256"/>
    </location>
</feature>
<dbReference type="CDD" id="cd06261">
    <property type="entry name" value="TM_PBP2"/>
    <property type="match status" value="1"/>
</dbReference>
<dbReference type="PANTHER" id="PTHR43744:SF8">
    <property type="entry name" value="SN-GLYCEROL-3-PHOSPHATE TRANSPORT SYSTEM PERMEASE PROTEIN UGPE"/>
    <property type="match status" value="1"/>
</dbReference>
<evidence type="ECO:0000256" key="1">
    <source>
        <dbReference type="ARBA" id="ARBA00004651"/>
    </source>
</evidence>
<dbReference type="RefSeq" id="WP_004625090.1">
    <property type="nucleotide sequence ID" value="NZ_AORV01000026.1"/>
</dbReference>
<feature type="transmembrane region" description="Helical" evidence="7">
    <location>
        <begin position="238"/>
        <end position="256"/>
    </location>
</feature>
<evidence type="ECO:0000256" key="5">
    <source>
        <dbReference type="ARBA" id="ARBA00022989"/>
    </source>
</evidence>
<feature type="transmembrane region" description="Helical" evidence="7">
    <location>
        <begin position="103"/>
        <end position="125"/>
    </location>
</feature>